<keyword evidence="1" id="KW-0812">Transmembrane</keyword>
<keyword evidence="1" id="KW-1133">Transmembrane helix</keyword>
<accession>A0AAW5VEK0</accession>
<protein>
    <recommendedName>
        <fullName evidence="4">Lipoprotein</fullName>
    </recommendedName>
</protein>
<evidence type="ECO:0008006" key="4">
    <source>
        <dbReference type="Google" id="ProtNLM"/>
    </source>
</evidence>
<dbReference type="EMBL" id="JAMQQD010000013">
    <property type="protein sequence ID" value="MCW7517209.1"/>
    <property type="molecule type" value="Genomic_DNA"/>
</dbReference>
<name>A0AAW5VEK0_9LEPT</name>
<comment type="caution">
    <text evidence="2">The sequence shown here is derived from an EMBL/GenBank/DDBJ whole genome shotgun (WGS) entry which is preliminary data.</text>
</comment>
<dbReference type="Proteomes" id="UP001209694">
    <property type="component" value="Unassembled WGS sequence"/>
</dbReference>
<keyword evidence="1" id="KW-0472">Membrane</keyword>
<proteinExistence type="predicted"/>
<evidence type="ECO:0000256" key="1">
    <source>
        <dbReference type="SAM" id="Phobius"/>
    </source>
</evidence>
<evidence type="ECO:0000313" key="2">
    <source>
        <dbReference type="EMBL" id="MCW7517209.1"/>
    </source>
</evidence>
<evidence type="ECO:0000313" key="3">
    <source>
        <dbReference type="Proteomes" id="UP001209694"/>
    </source>
</evidence>
<reference evidence="2" key="1">
    <citation type="submission" date="2022-06" db="EMBL/GenBank/DDBJ databases">
        <title>Leptospira isolates from biofilms formed at urban environments.</title>
        <authorList>
            <person name="Ribeiro P.S."/>
            <person name="Sousa T."/>
            <person name="Carvalho N."/>
            <person name="Aburjaile F."/>
            <person name="Neves F."/>
            <person name="Oliveira D."/>
            <person name="Blanco L."/>
            <person name="Lima J."/>
            <person name="Costa F."/>
            <person name="Brenig B."/>
            <person name="Soares S."/>
            <person name="Ramos R."/>
            <person name="Goes-Neto A."/>
            <person name="Matiuzzi M."/>
            <person name="Azevedo V."/>
            <person name="Ristow P."/>
        </authorList>
    </citation>
    <scope>NUCLEOTIDE SEQUENCE</scope>
    <source>
        <strain evidence="2">VSF7</strain>
    </source>
</reference>
<dbReference type="AlphaFoldDB" id="A0AAW5VEK0"/>
<feature type="transmembrane region" description="Helical" evidence="1">
    <location>
        <begin position="74"/>
        <end position="94"/>
    </location>
</feature>
<sequence>MSRRITAPSRYASGQALARPAANCPIVTRLQLQATCQSLTSLIGTQGRTTSGRLVRYAQFFKNIWKKENMKKKIILLLTLIYSCNSLTLISPGITSENRLGNNSSIKFEESSFYGTNIYQINVFYIENENKNLIFQDPNNILDSKVKENFENNISDLDILLLAEVCFDKEKFKKTPLDLIHYNFELNGNMYLDKIEYIYPYSYSIKGNKYSLERPLLIHDNYPNQKNVIKTSDEFVTCSRTILKFNKGFQNDGKNKINIITPRNSNISFEYLIHNGKFVIQNNEEIEFNVKARYKQ</sequence>
<gene>
    <name evidence="2" type="ORF">ND810_18725</name>
</gene>
<organism evidence="2 3">
    <name type="scientific">Leptospira levettii</name>
    <dbReference type="NCBI Taxonomy" id="2023178"/>
    <lineage>
        <taxon>Bacteria</taxon>
        <taxon>Pseudomonadati</taxon>
        <taxon>Spirochaetota</taxon>
        <taxon>Spirochaetia</taxon>
        <taxon>Leptospirales</taxon>
        <taxon>Leptospiraceae</taxon>
        <taxon>Leptospira</taxon>
    </lineage>
</organism>